<evidence type="ECO:0008006" key="3">
    <source>
        <dbReference type="Google" id="ProtNLM"/>
    </source>
</evidence>
<protein>
    <recommendedName>
        <fullName evidence="3">Polyketide cyclase</fullName>
    </recommendedName>
</protein>
<gene>
    <name evidence="1" type="ordered locus">CHU_3790</name>
</gene>
<keyword evidence="2" id="KW-1185">Reference proteome</keyword>
<dbReference type="Gene3D" id="3.30.530.20">
    <property type="match status" value="1"/>
</dbReference>
<dbReference type="InterPro" id="IPR023393">
    <property type="entry name" value="START-like_dom_sf"/>
</dbReference>
<proteinExistence type="predicted"/>
<name>A0A6N4SXM0_CYTH3</name>
<dbReference type="RefSeq" id="WP_011587127.1">
    <property type="nucleotide sequence ID" value="NC_008255.1"/>
</dbReference>
<dbReference type="EMBL" id="CP000383">
    <property type="protein sequence ID" value="ABG61022.1"/>
    <property type="molecule type" value="Genomic_DNA"/>
</dbReference>
<evidence type="ECO:0000313" key="2">
    <source>
        <dbReference type="Proteomes" id="UP000001822"/>
    </source>
</evidence>
<dbReference type="KEGG" id="chu:CHU_3790"/>
<organism evidence="1 2">
    <name type="scientific">Cytophaga hutchinsonii (strain ATCC 33406 / DSM 1761 / CIP 103989 / NBRC 15051 / NCIMB 9469 / D465)</name>
    <dbReference type="NCBI Taxonomy" id="269798"/>
    <lineage>
        <taxon>Bacteria</taxon>
        <taxon>Pseudomonadati</taxon>
        <taxon>Bacteroidota</taxon>
        <taxon>Cytophagia</taxon>
        <taxon>Cytophagales</taxon>
        <taxon>Cytophagaceae</taxon>
        <taxon>Cytophaga</taxon>
    </lineage>
</organism>
<dbReference type="AlphaFoldDB" id="A0A6N4SXM0"/>
<dbReference type="Proteomes" id="UP000001822">
    <property type="component" value="Chromosome"/>
</dbReference>
<sequence length="176" mass="19808">MKILKKILIGLAVFIALLLLIAVFIPTTYTVSVSTTIHKPQQEVYDYVKQIKNQENYSIWVMQDTNVVMTYTGTDGTVGFIANWNSKDDNVGEGEQEITKVDGERVDVDLRFKRPFEGQSKAATIVKAVSANETQVTSEFYGHNPYPTNLMCFVGKMFIKDAQTQNMANLKAILEK</sequence>
<accession>A0A6N4SXM0</accession>
<dbReference type="OrthoDB" id="9807923at2"/>
<evidence type="ECO:0000313" key="1">
    <source>
        <dbReference type="EMBL" id="ABG61022.1"/>
    </source>
</evidence>
<dbReference type="SUPFAM" id="SSF55961">
    <property type="entry name" value="Bet v1-like"/>
    <property type="match status" value="1"/>
</dbReference>
<reference evidence="1 2" key="1">
    <citation type="journal article" date="2007" name="Appl. Environ. Microbiol.">
        <title>Genome sequence of the cellulolytic gliding bacterium Cytophaga hutchinsonii.</title>
        <authorList>
            <person name="Xie G."/>
            <person name="Bruce D.C."/>
            <person name="Challacombe J.F."/>
            <person name="Chertkov O."/>
            <person name="Detter J.C."/>
            <person name="Gilna P."/>
            <person name="Han C.S."/>
            <person name="Lucas S."/>
            <person name="Misra M."/>
            <person name="Myers G.L."/>
            <person name="Richardson P."/>
            <person name="Tapia R."/>
            <person name="Thayer N."/>
            <person name="Thompson L.S."/>
            <person name="Brettin T.S."/>
            <person name="Henrissat B."/>
            <person name="Wilson D.B."/>
            <person name="McBride M.J."/>
        </authorList>
    </citation>
    <scope>NUCLEOTIDE SEQUENCE [LARGE SCALE GENOMIC DNA]</scope>
    <source>
        <strain evidence="2">ATCC 33406 / DSM 1761 / CIP 103989 / NBRC 15051 / NCIMB 9469 / D465</strain>
    </source>
</reference>
<dbReference type="CDD" id="cd07818">
    <property type="entry name" value="SRPBCC_1"/>
    <property type="match status" value="1"/>
</dbReference>